<name>A0ABR2L5M8_9EUKA</name>
<dbReference type="Pfam" id="PF10416">
    <property type="entry name" value="IBD"/>
    <property type="match status" value="1"/>
</dbReference>
<accession>A0ABR2L5M8</accession>
<feature type="domain" description="Initiator binding" evidence="1">
    <location>
        <begin position="34"/>
        <end position="168"/>
    </location>
</feature>
<dbReference type="Proteomes" id="UP001470230">
    <property type="component" value="Unassembled WGS sequence"/>
</dbReference>
<evidence type="ECO:0000313" key="2">
    <source>
        <dbReference type="EMBL" id="KAK8898648.1"/>
    </source>
</evidence>
<comment type="caution">
    <text evidence="2">The sequence shown here is derived from an EMBL/GenBank/DDBJ whole genome shotgun (WGS) entry which is preliminary data.</text>
</comment>
<keyword evidence="3" id="KW-1185">Reference proteome</keyword>
<reference evidence="2 3" key="1">
    <citation type="submission" date="2024-04" db="EMBL/GenBank/DDBJ databases">
        <title>Tritrichomonas musculus Genome.</title>
        <authorList>
            <person name="Alves-Ferreira E."/>
            <person name="Grigg M."/>
            <person name="Lorenzi H."/>
            <person name="Galac M."/>
        </authorList>
    </citation>
    <scope>NUCLEOTIDE SEQUENCE [LARGE SCALE GENOMIC DNA]</scope>
    <source>
        <strain evidence="2 3">EAF2021</strain>
    </source>
</reference>
<evidence type="ECO:0000259" key="1">
    <source>
        <dbReference type="Pfam" id="PF10416"/>
    </source>
</evidence>
<dbReference type="InterPro" id="IPR018845">
    <property type="entry name" value="Initiator-bd"/>
</dbReference>
<gene>
    <name evidence="2" type="ORF">M9Y10_000940</name>
</gene>
<organism evidence="2 3">
    <name type="scientific">Tritrichomonas musculus</name>
    <dbReference type="NCBI Taxonomy" id="1915356"/>
    <lineage>
        <taxon>Eukaryota</taxon>
        <taxon>Metamonada</taxon>
        <taxon>Parabasalia</taxon>
        <taxon>Tritrichomonadida</taxon>
        <taxon>Tritrichomonadidae</taxon>
        <taxon>Tritrichomonas</taxon>
    </lineage>
</organism>
<sequence>MNAISSLSTNNFGTNSLNEEFPGLISFWNLLSQDDRNEYFKLRKSFHNGQQMQGFQKNQIAINKDQRSPNFYKELTVALNYIERDKLCREERSIICGVAFAGPYICVNTRQLKNFLGRCKSSINGSFQQMGYSALRTKEKARNCIKTILRPLKSEPTILRQWTVRGASEKALICFASSFPIKLLPDITKNDLQIEEKSSKVAKCLPNDKKAIKNSVPDHLPFPSSSILNELKKITSSTSSTAPSSLFSLNLSSASAVINSFFANKKMNDSHSVECLTSFDDSDWNLAPKAISDDEFKEFDESHFWEMPLSFQAPQAYDPTPSIADDFLKPSNQW</sequence>
<evidence type="ECO:0000313" key="3">
    <source>
        <dbReference type="Proteomes" id="UP001470230"/>
    </source>
</evidence>
<dbReference type="EMBL" id="JAPFFF010000001">
    <property type="protein sequence ID" value="KAK8898648.1"/>
    <property type="molecule type" value="Genomic_DNA"/>
</dbReference>
<protein>
    <recommendedName>
        <fullName evidence="1">Initiator binding domain-containing protein</fullName>
    </recommendedName>
</protein>
<proteinExistence type="predicted"/>